<dbReference type="AlphaFoldDB" id="F5YP43"/>
<dbReference type="EMBL" id="CP001843">
    <property type="protein sequence ID" value="AEF84799.1"/>
    <property type="molecule type" value="Genomic_DNA"/>
</dbReference>
<accession>F5YP43</accession>
<reference evidence="2" key="1">
    <citation type="submission" date="2009-12" db="EMBL/GenBank/DDBJ databases">
        <title>Complete sequence of Treponema primitia strain ZAS-2.</title>
        <authorList>
            <person name="Tetu S.G."/>
            <person name="Matson E."/>
            <person name="Ren Q."/>
            <person name="Seshadri R."/>
            <person name="Elbourne L."/>
            <person name="Hassan K.A."/>
            <person name="Durkin A."/>
            <person name="Radune D."/>
            <person name="Mohamoud Y."/>
            <person name="Shay R."/>
            <person name="Jin S."/>
            <person name="Zhang X."/>
            <person name="Lucey K."/>
            <person name="Ballor N.R."/>
            <person name="Ottesen E."/>
            <person name="Rosenthal R."/>
            <person name="Allen A."/>
            <person name="Leadbetter J.R."/>
            <person name="Paulsen I.T."/>
        </authorList>
    </citation>
    <scope>NUCLEOTIDE SEQUENCE [LARGE SCALE GENOMIC DNA]</scope>
    <source>
        <strain evidence="2">ATCC BAA-887 / DSM 12427 / ZAS-2</strain>
    </source>
</reference>
<dbReference type="RefSeq" id="WP_015706489.1">
    <property type="nucleotide sequence ID" value="NC_015578.1"/>
</dbReference>
<organism evidence="1 2">
    <name type="scientific">Treponema primitia (strain ATCC BAA-887 / DSM 12427 / ZAS-2)</name>
    <dbReference type="NCBI Taxonomy" id="545694"/>
    <lineage>
        <taxon>Bacteria</taxon>
        <taxon>Pseudomonadati</taxon>
        <taxon>Spirochaetota</taxon>
        <taxon>Spirochaetia</taxon>
        <taxon>Spirochaetales</taxon>
        <taxon>Treponemataceae</taxon>
        <taxon>Treponema</taxon>
    </lineage>
</organism>
<evidence type="ECO:0008006" key="3">
    <source>
        <dbReference type="Google" id="ProtNLM"/>
    </source>
</evidence>
<dbReference type="KEGG" id="tpi:TREPR_3851"/>
<name>F5YP43_TREPZ</name>
<keyword evidence="2" id="KW-1185">Reference proteome</keyword>
<evidence type="ECO:0000313" key="1">
    <source>
        <dbReference type="EMBL" id="AEF84799.1"/>
    </source>
</evidence>
<sequence>MELGYTYYQYEAWFIGHLNDYPDYQTQGQTLEELEEMLKSLYDDIKSNTIPYIRHPGKIKVTA</sequence>
<protein>
    <recommendedName>
        <fullName evidence="3">Type II toxin-antitoxin system HicB family antitoxin</fullName>
    </recommendedName>
</protein>
<evidence type="ECO:0000313" key="2">
    <source>
        <dbReference type="Proteomes" id="UP000009223"/>
    </source>
</evidence>
<dbReference type="SUPFAM" id="SSF143100">
    <property type="entry name" value="TTHA1013/TTHA0281-like"/>
    <property type="match status" value="1"/>
</dbReference>
<dbReference type="eggNOG" id="COG1598">
    <property type="taxonomic scope" value="Bacteria"/>
</dbReference>
<dbReference type="InterPro" id="IPR035069">
    <property type="entry name" value="TTHA1013/TTHA0281-like"/>
</dbReference>
<dbReference type="STRING" id="545694.TREPR_3851"/>
<proteinExistence type="predicted"/>
<reference evidence="1 2" key="2">
    <citation type="journal article" date="2011" name="ISME J.">
        <title>RNA-seq reveals cooperative metabolic interactions between two termite-gut spirochete species in co-culture.</title>
        <authorList>
            <person name="Rosenthal A.Z."/>
            <person name="Matson E.G."/>
            <person name="Eldar A."/>
            <person name="Leadbetter J.R."/>
        </authorList>
    </citation>
    <scope>NUCLEOTIDE SEQUENCE [LARGE SCALE GENOMIC DNA]</scope>
    <source>
        <strain evidence="2">ATCC BAA-887 / DSM 12427 / ZAS-2</strain>
    </source>
</reference>
<dbReference type="Proteomes" id="UP000009223">
    <property type="component" value="Chromosome"/>
</dbReference>
<gene>
    <name evidence="1" type="ordered locus">TREPR_3851</name>
</gene>
<dbReference type="OrthoDB" id="489371at2"/>
<dbReference type="HOGENOM" id="CLU_114047_11_0_12"/>